<dbReference type="InterPro" id="IPR029026">
    <property type="entry name" value="tRNA_m1G_MTases_N"/>
</dbReference>
<evidence type="ECO:0000256" key="1">
    <source>
        <dbReference type="ARBA" id="ARBA00004496"/>
    </source>
</evidence>
<keyword evidence="7 12" id="KW-0489">Methyltransferase</keyword>
<evidence type="ECO:0000256" key="5">
    <source>
        <dbReference type="ARBA" id="ARBA00022490"/>
    </source>
</evidence>
<dbReference type="SUPFAM" id="SSF75217">
    <property type="entry name" value="alpha/beta knot"/>
    <property type="match status" value="1"/>
</dbReference>
<dbReference type="AlphaFoldDB" id="A0A0H3G036"/>
<comment type="subcellular location">
    <subcellularLocation>
        <location evidence="1 12">Cytoplasm</location>
    </subcellularLocation>
</comment>
<dbReference type="RefSeq" id="WP_014501145.1">
    <property type="nucleotide sequence ID" value="NC_017262.1"/>
</dbReference>
<dbReference type="PANTHER" id="PTHR30027:SF3">
    <property type="entry name" value="16S RRNA (URACIL(1498)-N(3))-METHYLTRANSFERASE"/>
    <property type="match status" value="1"/>
</dbReference>
<dbReference type="GO" id="GO:0070475">
    <property type="term" value="P:rRNA base methylation"/>
    <property type="evidence" value="ECO:0007669"/>
    <property type="project" value="TreeGrafter"/>
</dbReference>
<organism evidence="15 16">
    <name type="scientific">Zymomonas mobilis subsp. mobilis (strain ATCC 10988 / DSM 424 / LMG 404 / NCIMB 8938 / NRRL B-806 / ZM1)</name>
    <dbReference type="NCBI Taxonomy" id="555217"/>
    <lineage>
        <taxon>Bacteria</taxon>
        <taxon>Pseudomonadati</taxon>
        <taxon>Pseudomonadota</taxon>
        <taxon>Alphaproteobacteria</taxon>
        <taxon>Sphingomonadales</taxon>
        <taxon>Zymomonadaceae</taxon>
        <taxon>Zymomonas</taxon>
    </lineage>
</organism>
<dbReference type="SUPFAM" id="SSF88697">
    <property type="entry name" value="PUA domain-like"/>
    <property type="match status" value="1"/>
</dbReference>
<protein>
    <recommendedName>
        <fullName evidence="4 12">Ribosomal RNA small subunit methyltransferase E</fullName>
        <ecNumber evidence="3 12">2.1.1.193</ecNumber>
    </recommendedName>
</protein>
<evidence type="ECO:0000259" key="14">
    <source>
        <dbReference type="Pfam" id="PF20260"/>
    </source>
</evidence>
<comment type="function">
    <text evidence="10 12">Specifically methylates the N3 position of the uracil ring of uridine 1498 (m3U1498) in 16S rRNA. Acts on the fully assembled 30S ribosomal subunit.</text>
</comment>
<dbReference type="KEGG" id="zmm:Zmob_1576"/>
<dbReference type="HOGENOM" id="CLU_067442_4_0_5"/>
<dbReference type="Pfam" id="PF04452">
    <property type="entry name" value="Methyltrans_RNA"/>
    <property type="match status" value="1"/>
</dbReference>
<evidence type="ECO:0000256" key="6">
    <source>
        <dbReference type="ARBA" id="ARBA00022552"/>
    </source>
</evidence>
<dbReference type="eggNOG" id="COG1385">
    <property type="taxonomic scope" value="Bacteria"/>
</dbReference>
<gene>
    <name evidence="15" type="ordered locus">Zmob_1576</name>
</gene>
<dbReference type="NCBIfam" id="NF008696">
    <property type="entry name" value="PRK11713.3-5"/>
    <property type="match status" value="1"/>
</dbReference>
<evidence type="ECO:0000313" key="15">
    <source>
        <dbReference type="EMBL" id="AEH63391.1"/>
    </source>
</evidence>
<keyword evidence="8 12" id="KW-0808">Transferase</keyword>
<keyword evidence="5 12" id="KW-0963">Cytoplasm</keyword>
<dbReference type="Pfam" id="PF20260">
    <property type="entry name" value="PUA_4"/>
    <property type="match status" value="1"/>
</dbReference>
<dbReference type="PANTHER" id="PTHR30027">
    <property type="entry name" value="RIBOSOMAL RNA SMALL SUBUNIT METHYLTRANSFERASE E"/>
    <property type="match status" value="1"/>
</dbReference>
<dbReference type="Proteomes" id="UP000001494">
    <property type="component" value="Chromosome"/>
</dbReference>
<evidence type="ECO:0000256" key="11">
    <source>
        <dbReference type="ARBA" id="ARBA00047944"/>
    </source>
</evidence>
<sequence length="256" mass="28468">MVAEPAWPVNTLPRLYVEEKLSLEAVITPDRAQAHYLLSVMRFKMGSQLVLFDNLTGEWLGEVIEAGRKHLQLKITHHLNEKESIPDLWLLTAPIKKGRIDWIYEKACELGVARITPVITQRTIVDRVNLERLQAHIVEAAEQCGRTSLSEVTEACSLKSLLAEWPEDRALFFADETGGEPMIEALSKRKMAAAILVGPEGGFTDQERDMINAVKQAVPVSLGPRILRADTAAIAATALWMAAAGDWQKQPRQANL</sequence>
<dbReference type="InterPro" id="IPR015947">
    <property type="entry name" value="PUA-like_sf"/>
</dbReference>
<evidence type="ECO:0000256" key="9">
    <source>
        <dbReference type="ARBA" id="ARBA00022691"/>
    </source>
</evidence>
<comment type="similarity">
    <text evidence="2 12">Belongs to the RNA methyltransferase RsmE family.</text>
</comment>
<dbReference type="InterPro" id="IPR006700">
    <property type="entry name" value="RsmE"/>
</dbReference>
<evidence type="ECO:0000259" key="13">
    <source>
        <dbReference type="Pfam" id="PF04452"/>
    </source>
</evidence>
<evidence type="ECO:0000256" key="10">
    <source>
        <dbReference type="ARBA" id="ARBA00025699"/>
    </source>
</evidence>
<feature type="domain" description="Ribosomal RNA small subunit methyltransferase E PUA-like" evidence="14">
    <location>
        <begin position="30"/>
        <end position="75"/>
    </location>
</feature>
<dbReference type="Gene3D" id="2.40.240.20">
    <property type="entry name" value="Hypothetical PUA domain-like, domain 1"/>
    <property type="match status" value="1"/>
</dbReference>
<evidence type="ECO:0000256" key="8">
    <source>
        <dbReference type="ARBA" id="ARBA00022679"/>
    </source>
</evidence>
<dbReference type="InterPro" id="IPR046886">
    <property type="entry name" value="RsmE_MTase_dom"/>
</dbReference>
<dbReference type="OrthoDB" id="9815641at2"/>
<reference evidence="15 16" key="1">
    <citation type="journal article" date="2011" name="J. Bacteriol.">
        <title>Genome sequence of the ethanol-producing Zymomonas mobilis subsp. mobilis lectotype strain ATCC 10988.</title>
        <authorList>
            <person name="Pappas K.M."/>
            <person name="Kouvelis V.N."/>
            <person name="Saunders E."/>
            <person name="Brettin T.S."/>
            <person name="Bruce D."/>
            <person name="Detter C."/>
            <person name="Balakireva M."/>
            <person name="Han C.S."/>
            <person name="Savvakis G."/>
            <person name="Kyrpides N.C."/>
            <person name="Typas M.A."/>
        </authorList>
    </citation>
    <scope>NUCLEOTIDE SEQUENCE [LARGE SCALE GENOMIC DNA]</scope>
    <source>
        <strain evidence="16">ATCC 10988 / DSM 424 / CCUG 17860 / LMG 404 / NCIMB 8938 / NRRL B-806 / ZM1</strain>
    </source>
</reference>
<dbReference type="CDD" id="cd18084">
    <property type="entry name" value="RsmE-like"/>
    <property type="match status" value="1"/>
</dbReference>
<dbReference type="NCBIfam" id="TIGR00046">
    <property type="entry name" value="RsmE family RNA methyltransferase"/>
    <property type="match status" value="1"/>
</dbReference>
<keyword evidence="9 12" id="KW-0949">S-adenosyl-L-methionine</keyword>
<evidence type="ECO:0000313" key="16">
    <source>
        <dbReference type="Proteomes" id="UP000001494"/>
    </source>
</evidence>
<evidence type="ECO:0000256" key="2">
    <source>
        <dbReference type="ARBA" id="ARBA00005528"/>
    </source>
</evidence>
<dbReference type="InterPro" id="IPR029028">
    <property type="entry name" value="Alpha/beta_knot_MTases"/>
</dbReference>
<proteinExistence type="inferred from homology"/>
<dbReference type="EC" id="2.1.1.193" evidence="3 12"/>
<dbReference type="Gene3D" id="3.40.1280.10">
    <property type="match status" value="1"/>
</dbReference>
<evidence type="ECO:0000256" key="7">
    <source>
        <dbReference type="ARBA" id="ARBA00022603"/>
    </source>
</evidence>
<accession>A0A0H3G036</accession>
<comment type="catalytic activity">
    <reaction evidence="11 12">
        <text>uridine(1498) in 16S rRNA + S-adenosyl-L-methionine = N(3)-methyluridine(1498) in 16S rRNA + S-adenosyl-L-homocysteine + H(+)</text>
        <dbReference type="Rhea" id="RHEA:42920"/>
        <dbReference type="Rhea" id="RHEA-COMP:10283"/>
        <dbReference type="Rhea" id="RHEA-COMP:10284"/>
        <dbReference type="ChEBI" id="CHEBI:15378"/>
        <dbReference type="ChEBI" id="CHEBI:57856"/>
        <dbReference type="ChEBI" id="CHEBI:59789"/>
        <dbReference type="ChEBI" id="CHEBI:65315"/>
        <dbReference type="ChEBI" id="CHEBI:74502"/>
        <dbReference type="EC" id="2.1.1.193"/>
    </reaction>
</comment>
<dbReference type="InterPro" id="IPR046887">
    <property type="entry name" value="RsmE_PUA-like"/>
</dbReference>
<evidence type="ECO:0000256" key="3">
    <source>
        <dbReference type="ARBA" id="ARBA00012328"/>
    </source>
</evidence>
<evidence type="ECO:0000256" key="12">
    <source>
        <dbReference type="PIRNR" id="PIRNR015601"/>
    </source>
</evidence>
<name>A0A0H3G036_ZYMMA</name>
<dbReference type="GO" id="GO:0005737">
    <property type="term" value="C:cytoplasm"/>
    <property type="evidence" value="ECO:0007669"/>
    <property type="project" value="UniProtKB-SubCell"/>
</dbReference>
<keyword evidence="6 12" id="KW-0698">rRNA processing</keyword>
<evidence type="ECO:0000256" key="4">
    <source>
        <dbReference type="ARBA" id="ARBA00013673"/>
    </source>
</evidence>
<dbReference type="GO" id="GO:0070042">
    <property type="term" value="F:rRNA (uridine-N3-)-methyltransferase activity"/>
    <property type="evidence" value="ECO:0007669"/>
    <property type="project" value="TreeGrafter"/>
</dbReference>
<dbReference type="PIRSF" id="PIRSF015601">
    <property type="entry name" value="MTase_slr0722"/>
    <property type="match status" value="1"/>
</dbReference>
<dbReference type="EMBL" id="CP002850">
    <property type="protein sequence ID" value="AEH63391.1"/>
    <property type="molecule type" value="Genomic_DNA"/>
</dbReference>
<feature type="domain" description="Ribosomal RNA small subunit methyltransferase E methyltransferase" evidence="13">
    <location>
        <begin position="87"/>
        <end position="240"/>
    </location>
</feature>